<proteinExistence type="predicted"/>
<evidence type="ECO:0000259" key="1">
    <source>
        <dbReference type="Pfam" id="PF02470"/>
    </source>
</evidence>
<dbReference type="AlphaFoldDB" id="A0A2S6ABT2"/>
<keyword evidence="3" id="KW-1185">Reference proteome</keyword>
<reference evidence="2 3" key="1">
    <citation type="submission" date="2018-02" db="EMBL/GenBank/DDBJ databases">
        <title>8 Nocardia nova and 1 Nocardia cyriacigeorgica strain used for evolution to TMP-SMX.</title>
        <authorList>
            <person name="Mehta H."/>
            <person name="Weng J."/>
            <person name="Shamoo Y."/>
        </authorList>
    </citation>
    <scope>NUCLEOTIDE SEQUENCE [LARGE SCALE GENOMIC DNA]</scope>
    <source>
        <strain evidence="2 3">BAA2227</strain>
    </source>
</reference>
<dbReference type="EMBL" id="PSZD01000003">
    <property type="protein sequence ID" value="PPJ31247.1"/>
    <property type="molecule type" value="Genomic_DNA"/>
</dbReference>
<dbReference type="PANTHER" id="PTHR33371">
    <property type="entry name" value="INTERMEMBRANE PHOSPHOLIPID TRANSPORT SYSTEM BINDING PROTEIN MLAD-RELATED"/>
    <property type="match status" value="1"/>
</dbReference>
<sequence length="369" mass="37964">MLMLSRILGSRGLMSAAVVLVLVLAAGFAVTMSRSEPATRSYCARMPDTIGLYTDSAVTVMGVQVGKVTAVEPDNGAATVRFTVRADRKLPVDVGAVTVSHTILADRTLALIGAEPAGAGWDPSRCITKTLTPKSMSETFDALAKLSDQLDASGDPAQRTAVGDGLDALDRATSGTGEQLNALIGQLSRALASPDAAIGHLGQLMDDLAALARRARNGWPDLENIVPRLTQTFSDINTLAFPPVADLVTALAGLLPELNEVIMKLGSPALRAVNDIPGLSKLIASGVGSLPEIIRMTPALATGFSDAVDPVSGDFTIGYAPPKLALPQAQTDQICAALRAVAGQQCGTPGNGVVTVPALPVLLSAVSAK</sequence>
<accession>A0A2S6ABT2</accession>
<organism evidence="2 3">
    <name type="scientific">Nocardia nova</name>
    <dbReference type="NCBI Taxonomy" id="37330"/>
    <lineage>
        <taxon>Bacteria</taxon>
        <taxon>Bacillati</taxon>
        <taxon>Actinomycetota</taxon>
        <taxon>Actinomycetes</taxon>
        <taxon>Mycobacteriales</taxon>
        <taxon>Nocardiaceae</taxon>
        <taxon>Nocardia</taxon>
    </lineage>
</organism>
<comment type="caution">
    <text evidence="2">The sequence shown here is derived from an EMBL/GenBank/DDBJ whole genome shotgun (WGS) entry which is preliminary data.</text>
</comment>
<dbReference type="Pfam" id="PF02470">
    <property type="entry name" value="MlaD"/>
    <property type="match status" value="1"/>
</dbReference>
<evidence type="ECO:0000313" key="3">
    <source>
        <dbReference type="Proteomes" id="UP000238356"/>
    </source>
</evidence>
<name>A0A2S6ABT2_9NOCA</name>
<dbReference type="PANTHER" id="PTHR33371:SF4">
    <property type="entry name" value="INTERMEMBRANE PHOSPHOLIPID TRANSPORT SYSTEM BINDING PROTEIN MLAD"/>
    <property type="match status" value="1"/>
</dbReference>
<protein>
    <submittedName>
        <fullName evidence="2">MCE family protein</fullName>
    </submittedName>
</protein>
<feature type="domain" description="Mce/MlaD" evidence="1">
    <location>
        <begin position="40"/>
        <end position="112"/>
    </location>
</feature>
<dbReference type="Proteomes" id="UP000238356">
    <property type="component" value="Unassembled WGS sequence"/>
</dbReference>
<dbReference type="GO" id="GO:0005576">
    <property type="term" value="C:extracellular region"/>
    <property type="evidence" value="ECO:0007669"/>
    <property type="project" value="TreeGrafter"/>
</dbReference>
<gene>
    <name evidence="2" type="ORF">C5F51_06560</name>
</gene>
<dbReference type="InterPro" id="IPR052336">
    <property type="entry name" value="MlaD_Phospholipid_Transporter"/>
</dbReference>
<dbReference type="InterPro" id="IPR003399">
    <property type="entry name" value="Mce/MlaD"/>
</dbReference>
<evidence type="ECO:0000313" key="2">
    <source>
        <dbReference type="EMBL" id="PPJ31247.1"/>
    </source>
</evidence>